<dbReference type="InterPro" id="IPR013740">
    <property type="entry name" value="Redoxin"/>
</dbReference>
<dbReference type="InterPro" id="IPR017937">
    <property type="entry name" value="Thioredoxin_CS"/>
</dbReference>
<comment type="caution">
    <text evidence="7">The sequence shown here is derived from an EMBL/GenBank/DDBJ whole genome shotgun (WGS) entry which is preliminary data.</text>
</comment>
<dbReference type="EMBL" id="JBHPON010000002">
    <property type="protein sequence ID" value="MFC6036691.1"/>
    <property type="molecule type" value="Genomic_DNA"/>
</dbReference>
<gene>
    <name evidence="7" type="ORF">ACFMB1_14125</name>
</gene>
<dbReference type="InterPro" id="IPR050553">
    <property type="entry name" value="Thioredoxin_ResA/DsbE_sf"/>
</dbReference>
<evidence type="ECO:0000313" key="8">
    <source>
        <dbReference type="Proteomes" id="UP001596116"/>
    </source>
</evidence>
<dbReference type="InterPro" id="IPR004799">
    <property type="entry name" value="Periplasmic_diS_OxRdtase_DsbE"/>
</dbReference>
<evidence type="ECO:0000256" key="3">
    <source>
        <dbReference type="ARBA" id="ARBA00022748"/>
    </source>
</evidence>
<reference evidence="7 8" key="1">
    <citation type="submission" date="2024-09" db="EMBL/GenBank/DDBJ databases">
        <authorList>
            <person name="Zhang Z.-H."/>
        </authorList>
    </citation>
    <scope>NUCLEOTIDE SEQUENCE [LARGE SCALE GENOMIC DNA]</scope>
    <source>
        <strain evidence="7 8">HHTR114</strain>
    </source>
</reference>
<evidence type="ECO:0000256" key="4">
    <source>
        <dbReference type="ARBA" id="ARBA00023157"/>
    </source>
</evidence>
<dbReference type="PANTHER" id="PTHR42852:SF6">
    <property type="entry name" value="THIOL:DISULFIDE INTERCHANGE PROTEIN DSBE"/>
    <property type="match status" value="1"/>
</dbReference>
<dbReference type="InterPro" id="IPR036249">
    <property type="entry name" value="Thioredoxin-like_sf"/>
</dbReference>
<feature type="domain" description="Thioredoxin" evidence="6">
    <location>
        <begin position="34"/>
        <end position="177"/>
    </location>
</feature>
<comment type="similarity">
    <text evidence="2">Belongs to the thioredoxin family. DsbE subfamily.</text>
</comment>
<dbReference type="InterPro" id="IPR013766">
    <property type="entry name" value="Thioredoxin_domain"/>
</dbReference>
<dbReference type="Proteomes" id="UP001596116">
    <property type="component" value="Unassembled WGS sequence"/>
</dbReference>
<evidence type="ECO:0000259" key="6">
    <source>
        <dbReference type="PROSITE" id="PS51352"/>
    </source>
</evidence>
<dbReference type="NCBIfam" id="TIGR00385">
    <property type="entry name" value="dsbE"/>
    <property type="match status" value="1"/>
</dbReference>
<dbReference type="Pfam" id="PF08534">
    <property type="entry name" value="Redoxin"/>
    <property type="match status" value="1"/>
</dbReference>
<evidence type="ECO:0000256" key="5">
    <source>
        <dbReference type="ARBA" id="ARBA00023284"/>
    </source>
</evidence>
<accession>A0ABW1KX66</accession>
<keyword evidence="5" id="KW-0676">Redox-active center</keyword>
<proteinExistence type="inferred from homology"/>
<keyword evidence="3" id="KW-0201">Cytochrome c-type biogenesis</keyword>
<protein>
    <submittedName>
        <fullName evidence="7">DsbE family thiol:disulfide interchange protein</fullName>
    </submittedName>
</protein>
<dbReference type="PANTHER" id="PTHR42852">
    <property type="entry name" value="THIOL:DISULFIDE INTERCHANGE PROTEIN DSBE"/>
    <property type="match status" value="1"/>
</dbReference>
<evidence type="ECO:0000313" key="7">
    <source>
        <dbReference type="EMBL" id="MFC6036691.1"/>
    </source>
</evidence>
<organism evidence="7 8">
    <name type="scientific">Hyphococcus aureus</name>
    <dbReference type="NCBI Taxonomy" id="2666033"/>
    <lineage>
        <taxon>Bacteria</taxon>
        <taxon>Pseudomonadati</taxon>
        <taxon>Pseudomonadota</taxon>
        <taxon>Alphaproteobacteria</taxon>
        <taxon>Parvularculales</taxon>
        <taxon>Parvularculaceae</taxon>
        <taxon>Hyphococcus</taxon>
    </lineage>
</organism>
<dbReference type="RefSeq" id="WP_379882068.1">
    <property type="nucleotide sequence ID" value="NZ_JBHPON010000002.1"/>
</dbReference>
<comment type="subcellular location">
    <subcellularLocation>
        <location evidence="1">Cell envelope</location>
    </subcellularLocation>
</comment>
<dbReference type="PROSITE" id="PS00194">
    <property type="entry name" value="THIOREDOXIN_1"/>
    <property type="match status" value="1"/>
</dbReference>
<dbReference type="CDD" id="cd03010">
    <property type="entry name" value="TlpA_like_DsbE"/>
    <property type="match status" value="1"/>
</dbReference>
<keyword evidence="4" id="KW-1015">Disulfide bond</keyword>
<sequence length="178" mass="19925">MNRVVLIIPVALFLVIGAFFAWGLTRDPSAIPSQLIDKPLPQFEMAAIEGLDQGFSSDELKKGEVVLLNIFASWCVSCHIEHPFLMQLAKNDTIKIYGLNWKDEPGKGKEWLDRLGNPYTKVGDDYSGRVAVDLGVTGAPETFVIDKQGKVRFRVAMPITEQYWNDTLGPMIEELRGQ</sequence>
<evidence type="ECO:0000256" key="1">
    <source>
        <dbReference type="ARBA" id="ARBA00004196"/>
    </source>
</evidence>
<dbReference type="Gene3D" id="3.40.30.10">
    <property type="entry name" value="Glutaredoxin"/>
    <property type="match status" value="1"/>
</dbReference>
<evidence type="ECO:0000256" key="2">
    <source>
        <dbReference type="ARBA" id="ARBA00007758"/>
    </source>
</evidence>
<name>A0ABW1KX66_9PROT</name>
<dbReference type="SUPFAM" id="SSF52833">
    <property type="entry name" value="Thioredoxin-like"/>
    <property type="match status" value="1"/>
</dbReference>
<dbReference type="PROSITE" id="PS51352">
    <property type="entry name" value="THIOREDOXIN_2"/>
    <property type="match status" value="1"/>
</dbReference>
<keyword evidence="8" id="KW-1185">Reference proteome</keyword>